<dbReference type="InterPro" id="IPR031165">
    <property type="entry name" value="GNAT_YJDJ"/>
</dbReference>
<dbReference type="OrthoDB" id="1120671at2"/>
<gene>
    <name evidence="2" type="ORF">SAMN04487775_107123</name>
</gene>
<evidence type="ECO:0000313" key="3">
    <source>
        <dbReference type="Proteomes" id="UP000182737"/>
    </source>
</evidence>
<dbReference type="InterPro" id="IPR045057">
    <property type="entry name" value="Gcn5-rel_NAT"/>
</dbReference>
<dbReference type="InterPro" id="IPR016181">
    <property type="entry name" value="Acyl_CoA_acyltransferase"/>
</dbReference>
<evidence type="ECO:0000313" key="2">
    <source>
        <dbReference type="EMBL" id="SFI86733.1"/>
    </source>
</evidence>
<accession>A0A1I3LPW8</accession>
<name>A0A1I3LPW8_9SPIR</name>
<protein>
    <recommendedName>
        <fullName evidence="1">N-acetyltransferase domain-containing protein</fullName>
    </recommendedName>
</protein>
<dbReference type="Proteomes" id="UP000182737">
    <property type="component" value="Unassembled WGS sequence"/>
</dbReference>
<dbReference type="PROSITE" id="PS51729">
    <property type="entry name" value="GNAT_YJDJ"/>
    <property type="match status" value="1"/>
</dbReference>
<dbReference type="AlphaFoldDB" id="A0A1I3LPW8"/>
<feature type="domain" description="N-acetyltransferase" evidence="1">
    <location>
        <begin position="2"/>
        <end position="90"/>
    </location>
</feature>
<dbReference type="RefSeq" id="WP_074932545.1">
    <property type="nucleotide sequence ID" value="NZ_FORI01000007.1"/>
</dbReference>
<evidence type="ECO:0000259" key="1">
    <source>
        <dbReference type="PROSITE" id="PS51729"/>
    </source>
</evidence>
<keyword evidence="3" id="KW-1185">Reference proteome</keyword>
<dbReference type="Pfam" id="PF14542">
    <property type="entry name" value="Acetyltransf_CG"/>
    <property type="match status" value="1"/>
</dbReference>
<dbReference type="PANTHER" id="PTHR31435:SF10">
    <property type="entry name" value="BSR4717 PROTEIN"/>
    <property type="match status" value="1"/>
</dbReference>
<dbReference type="EMBL" id="FORI01000007">
    <property type="protein sequence ID" value="SFI86733.1"/>
    <property type="molecule type" value="Genomic_DNA"/>
</dbReference>
<sequence>MTYKSKNNKTWIEDDNGKQIAILEYPEVKPGLVNLVHTEVAPEMNGQGLAGKITEYVANELRKQGIKAELTCSYSIKWFSKHPEYNDILSDPEAEAKKAAQLAGPACGIQRK</sequence>
<proteinExistence type="predicted"/>
<dbReference type="Gene3D" id="3.40.630.30">
    <property type="match status" value="1"/>
</dbReference>
<dbReference type="PANTHER" id="PTHR31435">
    <property type="entry name" value="PROTEIN NATD1"/>
    <property type="match status" value="1"/>
</dbReference>
<dbReference type="SUPFAM" id="SSF55729">
    <property type="entry name" value="Acyl-CoA N-acyltransferases (Nat)"/>
    <property type="match status" value="1"/>
</dbReference>
<organism evidence="2 3">
    <name type="scientific">Treponema bryantii</name>
    <dbReference type="NCBI Taxonomy" id="163"/>
    <lineage>
        <taxon>Bacteria</taxon>
        <taxon>Pseudomonadati</taxon>
        <taxon>Spirochaetota</taxon>
        <taxon>Spirochaetia</taxon>
        <taxon>Spirochaetales</taxon>
        <taxon>Treponemataceae</taxon>
        <taxon>Treponema</taxon>
    </lineage>
</organism>
<reference evidence="3" key="1">
    <citation type="submission" date="2016-10" db="EMBL/GenBank/DDBJ databases">
        <authorList>
            <person name="Varghese N."/>
            <person name="Submissions S."/>
        </authorList>
    </citation>
    <scope>NUCLEOTIDE SEQUENCE [LARGE SCALE GENOMIC DNA]</scope>
    <source>
        <strain evidence="3">XBD1002</strain>
    </source>
</reference>